<feature type="transmembrane region" description="Helical" evidence="1">
    <location>
        <begin position="7"/>
        <end position="27"/>
    </location>
</feature>
<keyword evidence="3" id="KW-1185">Reference proteome</keyword>
<protein>
    <recommendedName>
        <fullName evidence="4">Transmembrane protein</fullName>
    </recommendedName>
</protein>
<organism evidence="2 3">
    <name type="scientific">Flavobacterium myungsuense</name>
    <dbReference type="NCBI Taxonomy" id="651823"/>
    <lineage>
        <taxon>Bacteria</taxon>
        <taxon>Pseudomonadati</taxon>
        <taxon>Bacteroidota</taxon>
        <taxon>Flavobacteriia</taxon>
        <taxon>Flavobacteriales</taxon>
        <taxon>Flavobacteriaceae</taxon>
        <taxon>Flavobacterium</taxon>
    </lineage>
</organism>
<feature type="transmembrane region" description="Helical" evidence="1">
    <location>
        <begin position="104"/>
        <end position="123"/>
    </location>
</feature>
<evidence type="ECO:0000256" key="1">
    <source>
        <dbReference type="SAM" id="Phobius"/>
    </source>
</evidence>
<feature type="transmembrane region" description="Helical" evidence="1">
    <location>
        <begin position="153"/>
        <end position="170"/>
    </location>
</feature>
<feature type="transmembrane region" description="Helical" evidence="1">
    <location>
        <begin position="39"/>
        <end position="60"/>
    </location>
</feature>
<evidence type="ECO:0008006" key="4">
    <source>
        <dbReference type="Google" id="ProtNLM"/>
    </source>
</evidence>
<dbReference type="Proteomes" id="UP001597051">
    <property type="component" value="Unassembled WGS sequence"/>
</dbReference>
<accession>A0ABW3IZ32</accession>
<sequence length="201" mass="23260">MKKILPLFSYLFHPIFIPVFGTFFYLFFTPNYFEFNQKYLILLQVLLITIFIPISFFYLLKAIGKVDSMMVSELSQRKIPLIIQAFLIYTLIQRSITLDRIPELFFFFFGGLLSTLLTLLFLFGKIKASIHMIGISSLTAFVVGLSLHNQINFMCYIAFLILMNGVVASSRLEMKAHTNIELAIGFFVGLLPQLALYFFWL</sequence>
<gene>
    <name evidence="2" type="ORF">ACFQ0S_02635</name>
</gene>
<proteinExistence type="predicted"/>
<evidence type="ECO:0000313" key="3">
    <source>
        <dbReference type="Proteomes" id="UP001597051"/>
    </source>
</evidence>
<name>A0ABW3IZ32_9FLAO</name>
<reference evidence="3" key="1">
    <citation type="journal article" date="2019" name="Int. J. Syst. Evol. Microbiol.">
        <title>The Global Catalogue of Microorganisms (GCM) 10K type strain sequencing project: providing services to taxonomists for standard genome sequencing and annotation.</title>
        <authorList>
            <consortium name="The Broad Institute Genomics Platform"/>
            <consortium name="The Broad Institute Genome Sequencing Center for Infectious Disease"/>
            <person name="Wu L."/>
            <person name="Ma J."/>
        </authorList>
    </citation>
    <scope>NUCLEOTIDE SEQUENCE [LARGE SCALE GENOMIC DNA]</scope>
    <source>
        <strain evidence="3">CECT 7649</strain>
    </source>
</reference>
<keyword evidence="1" id="KW-0812">Transmembrane</keyword>
<dbReference type="EMBL" id="JBHTIZ010000005">
    <property type="protein sequence ID" value="MFD0983364.1"/>
    <property type="molecule type" value="Genomic_DNA"/>
</dbReference>
<feature type="transmembrane region" description="Helical" evidence="1">
    <location>
        <begin position="182"/>
        <end position="200"/>
    </location>
</feature>
<dbReference type="RefSeq" id="WP_379752987.1">
    <property type="nucleotide sequence ID" value="NZ_JBHSYB010000002.1"/>
</dbReference>
<keyword evidence="1" id="KW-0472">Membrane</keyword>
<evidence type="ECO:0000313" key="2">
    <source>
        <dbReference type="EMBL" id="MFD0983364.1"/>
    </source>
</evidence>
<comment type="caution">
    <text evidence="2">The sequence shown here is derived from an EMBL/GenBank/DDBJ whole genome shotgun (WGS) entry which is preliminary data.</text>
</comment>
<keyword evidence="1" id="KW-1133">Transmembrane helix</keyword>